<evidence type="ECO:0000313" key="4">
    <source>
        <dbReference type="Proteomes" id="UP000589132"/>
    </source>
</evidence>
<dbReference type="InterPro" id="IPR004451">
    <property type="entry name" value="MJ0586"/>
</dbReference>
<dbReference type="Gene3D" id="1.10.260.40">
    <property type="entry name" value="lambda repressor-like DNA-binding domains"/>
    <property type="match status" value="1"/>
</dbReference>
<feature type="domain" description="HTH cro/C1-type" evidence="2">
    <location>
        <begin position="79"/>
        <end position="133"/>
    </location>
</feature>
<dbReference type="CDD" id="cd00093">
    <property type="entry name" value="HTH_XRE"/>
    <property type="match status" value="1"/>
</dbReference>
<proteinExistence type="predicted"/>
<dbReference type="GO" id="GO:0003677">
    <property type="term" value="F:DNA binding"/>
    <property type="evidence" value="ECO:0007669"/>
    <property type="project" value="InterPro"/>
</dbReference>
<evidence type="ECO:0000259" key="2">
    <source>
        <dbReference type="PROSITE" id="PS50943"/>
    </source>
</evidence>
<dbReference type="Pfam" id="PF26602">
    <property type="entry name" value="HVO_2718_N"/>
    <property type="match status" value="1"/>
</dbReference>
<dbReference type="Proteomes" id="UP000589132">
    <property type="component" value="Unassembled WGS sequence"/>
</dbReference>
<name>A0A7J4CZF8_9ARCH</name>
<dbReference type="InterPro" id="IPR057937">
    <property type="entry name" value="HVO_2718-like_HTH"/>
</dbReference>
<dbReference type="Pfam" id="PF24250">
    <property type="entry name" value="HVO_2718"/>
    <property type="match status" value="1"/>
</dbReference>
<gene>
    <name evidence="3" type="ORF">EYO15_02475</name>
</gene>
<dbReference type="AlphaFoldDB" id="A0A7J4CZF8"/>
<organism evidence="3 4">
    <name type="scientific">Marine Group III euryarchaeote</name>
    <dbReference type="NCBI Taxonomy" id="2173149"/>
    <lineage>
        <taxon>Archaea</taxon>
        <taxon>Methanobacteriati</taxon>
        <taxon>Thermoplasmatota</taxon>
        <taxon>Thermoplasmata</taxon>
        <taxon>Candidatus Thermoprofundales</taxon>
    </lineage>
</organism>
<reference evidence="4" key="1">
    <citation type="journal article" date="2019" name="bioRxiv">
        <title>Genome diversification in globally distributed novel marine Proteobacteria is linked to environmental adaptation.</title>
        <authorList>
            <person name="Zhou Z."/>
            <person name="Tran P.Q."/>
            <person name="Kieft K."/>
            <person name="Anantharaman K."/>
        </authorList>
    </citation>
    <scope>NUCLEOTIDE SEQUENCE [LARGE SCALE GENOMIC DNA]</scope>
</reference>
<feature type="region of interest" description="Disordered" evidence="1">
    <location>
        <begin position="136"/>
        <end position="162"/>
    </location>
</feature>
<dbReference type="EMBL" id="DTTC01000146">
    <property type="protein sequence ID" value="HIA98029.1"/>
    <property type="molecule type" value="Genomic_DNA"/>
</dbReference>
<dbReference type="NCBIfam" id="TIGR00270">
    <property type="entry name" value="multiprotein bridging factor aMBF1"/>
    <property type="match status" value="1"/>
</dbReference>
<dbReference type="InterPro" id="IPR001387">
    <property type="entry name" value="Cro/C1-type_HTH"/>
</dbReference>
<evidence type="ECO:0000256" key="1">
    <source>
        <dbReference type="SAM" id="MobiDB-lite"/>
    </source>
</evidence>
<evidence type="ECO:0000313" key="3">
    <source>
        <dbReference type="EMBL" id="HIA98029.1"/>
    </source>
</evidence>
<dbReference type="InterPro" id="IPR010982">
    <property type="entry name" value="Lambda_DNA-bd_dom_sf"/>
</dbReference>
<dbReference type="SUPFAM" id="SSF47413">
    <property type="entry name" value="lambda repressor-like DNA-binding domains"/>
    <property type="match status" value="1"/>
</dbReference>
<sequence length="162" mass="17849">MLCEMCGAESALLTSRKISGSVLQVCSACSDSGSEPTHRESVGHRAYVAQTLQKRNMKTRYREIETDESVLVSDYGVVVRLAREKSGLDHATLASNISEKKSIVASVESGNMRPNEKLIKKLENFLKIKLTENVESNPELNSKKSSKGLTMGDLLKQAMEEN</sequence>
<accession>A0A7J4CZF8</accession>
<dbReference type="InterPro" id="IPR058562">
    <property type="entry name" value="MJ0586_N"/>
</dbReference>
<dbReference type="PROSITE" id="PS50943">
    <property type="entry name" value="HTH_CROC1"/>
    <property type="match status" value="1"/>
</dbReference>
<dbReference type="SMART" id="SM00530">
    <property type="entry name" value="HTH_XRE"/>
    <property type="match status" value="1"/>
</dbReference>
<protein>
    <submittedName>
        <fullName evidence="3">TIGR00270 family protein</fullName>
    </submittedName>
</protein>
<comment type="caution">
    <text evidence="3">The sequence shown here is derived from an EMBL/GenBank/DDBJ whole genome shotgun (WGS) entry which is preliminary data.</text>
</comment>